<dbReference type="EMBL" id="JBHTJH010000017">
    <property type="protein sequence ID" value="MFD0862860.1"/>
    <property type="molecule type" value="Genomic_DNA"/>
</dbReference>
<dbReference type="NCBIfam" id="TIGR04183">
    <property type="entry name" value="Por_Secre_tail"/>
    <property type="match status" value="1"/>
</dbReference>
<accession>A0ABW3D1A8</accession>
<sequence length="541" mass="58989">MCNNHLHLKGTPNSGINDSHHDVEHQAWSRRSFIQALGLSGVGSMMLGNTSILASGPSPLAAAINQSENDNILVILRLKGGNDGLNTIIPRNQYSTYANLRPSIRINEGELFNLSDEYAMPLFMNSLASLWGDGKMKVVHGVGYEDGSLSHFQGSDNWATTDHPNTGITSGWMGRYFQEIYPDFLFTPPERPAAIQIGNNGNLIFDGDDANYAFAVANPQQLFEIAQNGILYSLENPSPCTYGDQSTFLRGVANTTLTYAGTINSAYENSVDTGNYTDGNLSEQLSIVSRLIKGGLGTKVYMVSLGGFDTHNNQPDRHQSLLTEIADSMKAFYDDLQTVGMDDKVLTMTISEFGRRVAQNGSNGTDHGAASPLFLFGSGLNGSGFEGVHPDLNDLDNRGNLKPSVDFRQIYASVMTDWLCIDPTLVNNALLGQDYNPLSLGLNCSGILSTGDDINGFSFKHAFAYDNRTPLITYETDKGARIVIKIYNIIGQEISTVQNEFVSQGSHKVDISTVANELPTGQYIYRISTAGRNYSKSFVLQ</sequence>
<protein>
    <submittedName>
        <fullName evidence="3">DUF1501 domain-containing protein</fullName>
    </submittedName>
</protein>
<dbReference type="RefSeq" id="WP_386408389.1">
    <property type="nucleotide sequence ID" value="NZ_JBHTJH010000017.1"/>
</dbReference>
<dbReference type="PANTHER" id="PTHR43737">
    <property type="entry name" value="BLL7424 PROTEIN"/>
    <property type="match status" value="1"/>
</dbReference>
<evidence type="ECO:0000256" key="2">
    <source>
        <dbReference type="SAM" id="MobiDB-lite"/>
    </source>
</evidence>
<comment type="caution">
    <text evidence="3">The sequence shown here is derived from an EMBL/GenBank/DDBJ whole genome shotgun (WGS) entry which is preliminary data.</text>
</comment>
<evidence type="ECO:0000313" key="4">
    <source>
        <dbReference type="Proteomes" id="UP001596978"/>
    </source>
</evidence>
<keyword evidence="4" id="KW-1185">Reference proteome</keyword>
<proteinExistence type="predicted"/>
<dbReference type="InterPro" id="IPR010869">
    <property type="entry name" value="DUF1501"/>
</dbReference>
<organism evidence="3 4">
    <name type="scientific">Sungkyunkwania multivorans</name>
    <dbReference type="NCBI Taxonomy" id="1173618"/>
    <lineage>
        <taxon>Bacteria</taxon>
        <taxon>Pseudomonadati</taxon>
        <taxon>Bacteroidota</taxon>
        <taxon>Flavobacteriia</taxon>
        <taxon>Flavobacteriales</taxon>
        <taxon>Flavobacteriaceae</taxon>
        <taxon>Sungkyunkwania</taxon>
    </lineage>
</organism>
<evidence type="ECO:0000313" key="3">
    <source>
        <dbReference type="EMBL" id="MFD0862860.1"/>
    </source>
</evidence>
<dbReference type="Pfam" id="PF07394">
    <property type="entry name" value="DUF1501"/>
    <property type="match status" value="1"/>
</dbReference>
<keyword evidence="1" id="KW-0732">Signal</keyword>
<feature type="region of interest" description="Disordered" evidence="2">
    <location>
        <begin position="1"/>
        <end position="22"/>
    </location>
</feature>
<gene>
    <name evidence="3" type="ORF">ACFQ1M_11660</name>
</gene>
<reference evidence="4" key="1">
    <citation type="journal article" date="2019" name="Int. J. Syst. Evol. Microbiol.">
        <title>The Global Catalogue of Microorganisms (GCM) 10K type strain sequencing project: providing services to taxonomists for standard genome sequencing and annotation.</title>
        <authorList>
            <consortium name="The Broad Institute Genomics Platform"/>
            <consortium name="The Broad Institute Genome Sequencing Center for Infectious Disease"/>
            <person name="Wu L."/>
            <person name="Ma J."/>
        </authorList>
    </citation>
    <scope>NUCLEOTIDE SEQUENCE [LARGE SCALE GENOMIC DNA]</scope>
    <source>
        <strain evidence="4">CCUG 62952</strain>
    </source>
</reference>
<name>A0ABW3D1A8_9FLAO</name>
<dbReference type="PANTHER" id="PTHR43737:SF1">
    <property type="entry name" value="DUF1501 DOMAIN-CONTAINING PROTEIN"/>
    <property type="match status" value="1"/>
</dbReference>
<dbReference type="InterPro" id="IPR026444">
    <property type="entry name" value="Secre_tail"/>
</dbReference>
<dbReference type="Proteomes" id="UP001596978">
    <property type="component" value="Unassembled WGS sequence"/>
</dbReference>
<evidence type="ECO:0000256" key="1">
    <source>
        <dbReference type="ARBA" id="ARBA00022729"/>
    </source>
</evidence>